<comment type="caution">
    <text evidence="5">The sequence shown here is derived from an EMBL/GenBank/DDBJ whole genome shotgun (WGS) entry which is preliminary data.</text>
</comment>
<feature type="domain" description="PilY1 beta-propeller" evidence="4">
    <location>
        <begin position="662"/>
        <end position="1018"/>
    </location>
</feature>
<gene>
    <name evidence="5" type="ORF">IOQ59_07005</name>
</gene>
<keyword evidence="2" id="KW-0106">Calcium</keyword>
<name>A0A8J7JY27_9GAMM</name>
<keyword evidence="6" id="KW-1185">Reference proteome</keyword>
<dbReference type="InterPro" id="IPR018247">
    <property type="entry name" value="EF_Hand_1_Ca_BS"/>
</dbReference>
<dbReference type="RefSeq" id="WP_193952558.1">
    <property type="nucleotide sequence ID" value="NZ_JADEYS010000005.1"/>
</dbReference>
<reference evidence="5" key="1">
    <citation type="submission" date="2020-10" db="EMBL/GenBank/DDBJ databases">
        <title>Bacterium isolated from coastal waters sediment.</title>
        <authorList>
            <person name="Chen R.-J."/>
            <person name="Lu D.-C."/>
            <person name="Zhu K.-L."/>
            <person name="Du Z.-J."/>
        </authorList>
    </citation>
    <scope>NUCLEOTIDE SEQUENCE</scope>
    <source>
        <strain evidence="5">N1Y112</strain>
    </source>
</reference>
<evidence type="ECO:0000313" key="6">
    <source>
        <dbReference type="Proteomes" id="UP000640333"/>
    </source>
</evidence>
<dbReference type="PROSITE" id="PS00018">
    <property type="entry name" value="EF_HAND_1"/>
    <property type="match status" value="1"/>
</dbReference>
<dbReference type="Pfam" id="PF05567">
    <property type="entry name" value="T4P_PilY1"/>
    <property type="match status" value="1"/>
</dbReference>
<evidence type="ECO:0000313" key="5">
    <source>
        <dbReference type="EMBL" id="MBE9397008.1"/>
    </source>
</evidence>
<dbReference type="GO" id="GO:0046872">
    <property type="term" value="F:metal ion binding"/>
    <property type="evidence" value="ECO:0007669"/>
    <property type="project" value="UniProtKB-KW"/>
</dbReference>
<evidence type="ECO:0000256" key="3">
    <source>
        <dbReference type="SAM" id="MobiDB-lite"/>
    </source>
</evidence>
<evidence type="ECO:0000256" key="2">
    <source>
        <dbReference type="ARBA" id="ARBA00022837"/>
    </source>
</evidence>
<evidence type="ECO:0000256" key="1">
    <source>
        <dbReference type="ARBA" id="ARBA00022723"/>
    </source>
</evidence>
<protein>
    <recommendedName>
        <fullName evidence="4">PilY1 beta-propeller domain-containing protein</fullName>
    </recommendedName>
</protein>
<dbReference type="AlphaFoldDB" id="A0A8J7JY27"/>
<dbReference type="EMBL" id="JADEYS010000005">
    <property type="protein sequence ID" value="MBE9397008.1"/>
    <property type="molecule type" value="Genomic_DNA"/>
</dbReference>
<keyword evidence="1" id="KW-0479">Metal-binding</keyword>
<accession>A0A8J7JY27</accession>
<proteinExistence type="predicted"/>
<evidence type="ECO:0000259" key="4">
    <source>
        <dbReference type="Pfam" id="PF05567"/>
    </source>
</evidence>
<organism evidence="5 6">
    <name type="scientific">Pontibacterium sinense</name>
    <dbReference type="NCBI Taxonomy" id="2781979"/>
    <lineage>
        <taxon>Bacteria</taxon>
        <taxon>Pseudomonadati</taxon>
        <taxon>Pseudomonadota</taxon>
        <taxon>Gammaproteobacteria</taxon>
        <taxon>Oceanospirillales</taxon>
        <taxon>Oceanospirillaceae</taxon>
        <taxon>Pontibacterium</taxon>
    </lineage>
</organism>
<sequence>MMGKIEWKNMRRMFQDGFPVAFNLLIAVSTLLVLSQPLQADSTLHLKDVPQANILFLIDDALSLDFEKLMDREEEERLGIDDYRFYFKYKSLNKFNDIAPHCTRYNKLAYDPSKTYRPWWGTDSEGNIFQDQTNISSVPFDPYLPKDVGIADADEIARNQDNHTDLSQAFYLVWTDGNDNGEHDEGECSVPTQLHSDCKEGEGNEKLASSICVSVADMSSAEQINFANWYAYHRKREYVIKYALAEVINKSQARIGIGFSSTEKFHNTVSRGAEIKDVDDISFPIDPQAKANKEELLTRVFAFDTKAVGKDISQVRRTYEAAGNYFEREEVYESGDTSGVRELFGYDSDEAEPESPIVISDARGVCQNNATVVIAGRYENGSDSSNYSRRILHKHIDGDNSSDYDGEWVAGISPKDSYADDYFDTLADAAMFFYERDLYPDEDNPNIIQRMSTHMVALGLEGTLSAGPSSATEPFTWTDRVNSHKETIDDMRHAAWNGRGRFHDPSDGEELVDALKDILFNVELASENEANAVGSNMLSVTSLRASSATTAFVTRFEPSIWTGHLLAFPINQTTLALEDQAWNAADLIPTHTRRNIFSHNGDAGFEFTTAALTNSNGFSDTQLANLNALNDVTDSLAQKRVAYLRGDQTDEGNPFRSRSGLLGDIVNSDAFYTYDENHRYHGLETAESDTTGSYYYYLKNKKRSKRPMVYVGANDGMLHGFYATADSDLADDVDAATCKETSAKCAGEEAFAYIPKSVYGKLSNLTDPDYSHNYFVDGPAIVADAYINFSDEGSSAKRWGSVLLGSLGVGGAGVFALDVSKPDSFGSNDVLWDLDATDLPDLGSLSGRISVVKLQNDSWAAVFGNGYDSANHKAGLYIVPLESPKDAIFINTESDGTSDSPNGLSAALATDTDGDKRADRIYAGDLQGNMWVFDLSADNSDDWKVAYKQGSSPEPLFRSCTNDDCSNPQPITMRPEVVKYSGAGGGQLVLFGTGSYRTADDVDSTQVQSFYGVRDDTDNAVPGRSSLQQQEIVKEFTVQTTGEHRVTSKNSVDYSSSRGWYIDFNSSRFIGERMITDPVVRRDTVRFFTFTVEGGVCSRNGGDSWFMELDFNTGARADSSTFDVNGDGRVDADDLETLETSAGTEQVPVSGFKAEGLVKTPDFASNGETTRLRGDSSGGGLVERARQEGPPLGRQSWIQVR</sequence>
<dbReference type="Proteomes" id="UP000640333">
    <property type="component" value="Unassembled WGS sequence"/>
</dbReference>
<dbReference type="InterPro" id="IPR008707">
    <property type="entry name" value="B-propeller_PilY1"/>
</dbReference>
<feature type="region of interest" description="Disordered" evidence="3">
    <location>
        <begin position="1160"/>
        <end position="1201"/>
    </location>
</feature>